<evidence type="ECO:0000256" key="13">
    <source>
        <dbReference type="ARBA" id="ARBA00022989"/>
    </source>
</evidence>
<evidence type="ECO:0000256" key="4">
    <source>
        <dbReference type="ARBA" id="ARBA00005163"/>
    </source>
</evidence>
<dbReference type="Pfam" id="PF01127">
    <property type="entry name" value="Sdh_cyt"/>
    <property type="match status" value="1"/>
</dbReference>
<evidence type="ECO:0000256" key="6">
    <source>
        <dbReference type="ARBA" id="ARBA00019425"/>
    </source>
</evidence>
<dbReference type="GO" id="GO:0046872">
    <property type="term" value="F:metal ion binding"/>
    <property type="evidence" value="ECO:0007669"/>
    <property type="project" value="UniProtKB-KW"/>
</dbReference>
<dbReference type="SUPFAM" id="SSF81343">
    <property type="entry name" value="Fumarate reductase respiratory complex transmembrane subunits"/>
    <property type="match status" value="1"/>
</dbReference>
<keyword evidence="13 16" id="KW-1133">Transmembrane helix</keyword>
<reference evidence="17 18" key="1">
    <citation type="submission" date="2017-07" db="EMBL/GenBank/DDBJ databases">
        <title>Sandarakinorhabdus cyanobacteriorum sp. nov., a novel bacterium isolated from cyanobacterial aggregates in a eutrophic lake.</title>
        <authorList>
            <person name="Cai H."/>
        </authorList>
    </citation>
    <scope>NUCLEOTIDE SEQUENCE [LARGE SCALE GENOMIC DNA]</scope>
    <source>
        <strain evidence="17 18">TH057</strain>
    </source>
</reference>
<keyword evidence="9" id="KW-0349">Heme</keyword>
<dbReference type="Proteomes" id="UP000216991">
    <property type="component" value="Unassembled WGS sequence"/>
</dbReference>
<proteinExistence type="predicted"/>
<comment type="function">
    <text evidence="2">Membrane-anchoring subunit of succinate dehydrogenase (SDH).</text>
</comment>
<evidence type="ECO:0000256" key="1">
    <source>
        <dbReference type="ARBA" id="ARBA00001971"/>
    </source>
</evidence>
<evidence type="ECO:0000256" key="8">
    <source>
        <dbReference type="ARBA" id="ARBA00022532"/>
    </source>
</evidence>
<comment type="caution">
    <text evidence="17">The sequence shown here is derived from an EMBL/GenBank/DDBJ whole genome shotgun (WGS) entry which is preliminary data.</text>
</comment>
<evidence type="ECO:0000256" key="7">
    <source>
        <dbReference type="ARBA" id="ARBA00022448"/>
    </source>
</evidence>
<sequence>MGNGTRLGKVRGLGAAGGGVVHHWWLQRVTAVASLFLVLWFAFSLARLPSLDYASARLWLSQPIVAVPMCLLVVSVFWHFRLGVQVMLEDYLHGSKRVIAMLALNFYTFVLAAFALFSVLKIALPAA</sequence>
<dbReference type="GO" id="GO:0020037">
    <property type="term" value="F:heme binding"/>
    <property type="evidence" value="ECO:0007669"/>
    <property type="project" value="InterPro"/>
</dbReference>
<dbReference type="UniPathway" id="UPA00223"/>
<organism evidence="17 18">
    <name type="scientific">Sandarakinorhabdus cyanobacteriorum</name>
    <dbReference type="NCBI Taxonomy" id="1981098"/>
    <lineage>
        <taxon>Bacteria</taxon>
        <taxon>Pseudomonadati</taxon>
        <taxon>Pseudomonadota</taxon>
        <taxon>Alphaproteobacteria</taxon>
        <taxon>Sphingomonadales</taxon>
        <taxon>Sphingosinicellaceae</taxon>
        <taxon>Sandarakinorhabdus</taxon>
    </lineage>
</organism>
<feature type="transmembrane region" description="Helical" evidence="16">
    <location>
        <begin position="98"/>
        <end position="124"/>
    </location>
</feature>
<dbReference type="OrthoDB" id="9809280at2"/>
<keyword evidence="10 16" id="KW-0812">Transmembrane</keyword>
<dbReference type="Gene3D" id="1.20.1300.10">
    <property type="entry name" value="Fumarate reductase/succinate dehydrogenase, transmembrane subunit"/>
    <property type="match status" value="1"/>
</dbReference>
<dbReference type="RefSeq" id="WP_094473657.1">
    <property type="nucleotide sequence ID" value="NZ_NOXT01000107.1"/>
</dbReference>
<dbReference type="InterPro" id="IPR034804">
    <property type="entry name" value="SQR/QFR_C/D"/>
</dbReference>
<protein>
    <recommendedName>
        <fullName evidence="6">Succinate dehydrogenase hydrophobic membrane anchor subunit</fullName>
    </recommendedName>
</protein>
<dbReference type="InterPro" id="IPR014312">
    <property type="entry name" value="Succ_DH_anchor"/>
</dbReference>
<comment type="subcellular location">
    <subcellularLocation>
        <location evidence="3">Membrane</location>
        <topology evidence="3">Multi-pass membrane protein</topology>
    </subcellularLocation>
</comment>
<evidence type="ECO:0000256" key="9">
    <source>
        <dbReference type="ARBA" id="ARBA00022617"/>
    </source>
</evidence>
<dbReference type="AlphaFoldDB" id="A0A255YI54"/>
<dbReference type="NCBIfam" id="TIGR02968">
    <property type="entry name" value="succ_dehyd_anc"/>
    <property type="match status" value="1"/>
</dbReference>
<gene>
    <name evidence="17" type="primary">sdhD</name>
    <name evidence="17" type="ORF">CHU93_08475</name>
</gene>
<keyword evidence="11" id="KW-0479">Metal-binding</keyword>
<dbReference type="EMBL" id="NOXT01000107">
    <property type="protein sequence ID" value="OYQ28853.1"/>
    <property type="molecule type" value="Genomic_DNA"/>
</dbReference>
<dbReference type="GO" id="GO:0016020">
    <property type="term" value="C:membrane"/>
    <property type="evidence" value="ECO:0007669"/>
    <property type="project" value="UniProtKB-SubCell"/>
</dbReference>
<evidence type="ECO:0000256" key="15">
    <source>
        <dbReference type="ARBA" id="ARBA00023136"/>
    </source>
</evidence>
<evidence type="ECO:0000256" key="2">
    <source>
        <dbReference type="ARBA" id="ARBA00004050"/>
    </source>
</evidence>
<dbReference type="GO" id="GO:0006099">
    <property type="term" value="P:tricarboxylic acid cycle"/>
    <property type="evidence" value="ECO:0007669"/>
    <property type="project" value="UniProtKB-UniPathway"/>
</dbReference>
<keyword evidence="8" id="KW-0816">Tricarboxylic acid cycle</keyword>
<evidence type="ECO:0000313" key="18">
    <source>
        <dbReference type="Proteomes" id="UP000216991"/>
    </source>
</evidence>
<dbReference type="InterPro" id="IPR000701">
    <property type="entry name" value="SuccDH_FuR_B_TM-su"/>
</dbReference>
<evidence type="ECO:0000256" key="12">
    <source>
        <dbReference type="ARBA" id="ARBA00022982"/>
    </source>
</evidence>
<comment type="cofactor">
    <cofactor evidence="1">
        <name>heme</name>
        <dbReference type="ChEBI" id="CHEBI:30413"/>
    </cofactor>
</comment>
<evidence type="ECO:0000256" key="10">
    <source>
        <dbReference type="ARBA" id="ARBA00022692"/>
    </source>
</evidence>
<name>A0A255YI54_9SPHN</name>
<evidence type="ECO:0000256" key="16">
    <source>
        <dbReference type="SAM" id="Phobius"/>
    </source>
</evidence>
<dbReference type="CDD" id="cd03495">
    <property type="entry name" value="SQR_TypeC_SdhD_like"/>
    <property type="match status" value="1"/>
</dbReference>
<evidence type="ECO:0000256" key="5">
    <source>
        <dbReference type="ARBA" id="ARBA00011558"/>
    </source>
</evidence>
<comment type="subunit">
    <text evidence="5">Part of an enzyme complex containing four subunits: a flavoprotein, an iron-sulfur protein, plus two membrane-anchoring proteins, SdhC and SdhD.</text>
</comment>
<evidence type="ECO:0000256" key="11">
    <source>
        <dbReference type="ARBA" id="ARBA00022723"/>
    </source>
</evidence>
<keyword evidence="7" id="KW-0813">Transport</keyword>
<evidence type="ECO:0000256" key="3">
    <source>
        <dbReference type="ARBA" id="ARBA00004141"/>
    </source>
</evidence>
<keyword evidence="14" id="KW-0408">Iron</keyword>
<accession>A0A255YI54</accession>
<keyword evidence="18" id="KW-1185">Reference proteome</keyword>
<evidence type="ECO:0000256" key="14">
    <source>
        <dbReference type="ARBA" id="ARBA00023004"/>
    </source>
</evidence>
<feature type="transmembrane region" description="Helical" evidence="16">
    <location>
        <begin position="25"/>
        <end position="46"/>
    </location>
</feature>
<keyword evidence="12" id="KW-0249">Electron transport</keyword>
<comment type="pathway">
    <text evidence="4">Carbohydrate metabolism; tricarboxylic acid cycle.</text>
</comment>
<feature type="transmembrane region" description="Helical" evidence="16">
    <location>
        <begin position="58"/>
        <end position="78"/>
    </location>
</feature>
<evidence type="ECO:0000313" key="17">
    <source>
        <dbReference type="EMBL" id="OYQ28853.1"/>
    </source>
</evidence>
<keyword evidence="15 16" id="KW-0472">Membrane</keyword>